<dbReference type="AlphaFoldDB" id="A0A974NYC8"/>
<keyword evidence="1" id="KW-0175">Coiled coil</keyword>
<protein>
    <recommendedName>
        <fullName evidence="5">Cell envelope biogenesis protein TolA</fullName>
    </recommendedName>
</protein>
<proteinExistence type="predicted"/>
<dbReference type="EMBL" id="CP061035">
    <property type="protein sequence ID" value="QQV79098.1"/>
    <property type="molecule type" value="Genomic_DNA"/>
</dbReference>
<gene>
    <name evidence="3" type="ORF">H5J25_15240</name>
</gene>
<evidence type="ECO:0000313" key="4">
    <source>
        <dbReference type="Proteomes" id="UP000595894"/>
    </source>
</evidence>
<feature type="coiled-coil region" evidence="1">
    <location>
        <begin position="103"/>
        <end position="159"/>
    </location>
</feature>
<name>A0A974NYC8_9SPHN</name>
<accession>A0A974NYC8</accession>
<evidence type="ECO:0000256" key="1">
    <source>
        <dbReference type="SAM" id="Coils"/>
    </source>
</evidence>
<evidence type="ECO:0008006" key="5">
    <source>
        <dbReference type="Google" id="ProtNLM"/>
    </source>
</evidence>
<dbReference type="KEGG" id="sari:H5J25_15240"/>
<dbReference type="Proteomes" id="UP000595894">
    <property type="component" value="Chromosome"/>
</dbReference>
<sequence>MKVFRTAVGFHDAYVAAPSKKAALEAWGSKKDLFARGAAELVEDPALAKAALASPGTVIKVSRGSVAEQLAALPKEPRGTSKSSKGTAEKASEPQPRPDRGALDAVEVEIDKLLKEQEKELAEIARREAELAAEKRKLIASQKEEMAALERRRDERRRAYDAAIKTWRG</sequence>
<evidence type="ECO:0000256" key="2">
    <source>
        <dbReference type="SAM" id="MobiDB-lite"/>
    </source>
</evidence>
<feature type="compositionally biased region" description="Basic and acidic residues" evidence="2">
    <location>
        <begin position="87"/>
        <end position="102"/>
    </location>
</feature>
<reference evidence="4" key="1">
    <citation type="submission" date="2020-09" db="EMBL/GenBank/DDBJ databases">
        <title>Sphingomonas sp., a new species isolated from pork steak.</title>
        <authorList>
            <person name="Heidler von Heilborn D."/>
        </authorList>
    </citation>
    <scope>NUCLEOTIDE SEQUENCE [LARGE SCALE GENOMIC DNA]</scope>
</reference>
<organism evidence="3 4">
    <name type="scientific">Sphingomonas aliaeris</name>
    <dbReference type="NCBI Taxonomy" id="2759526"/>
    <lineage>
        <taxon>Bacteria</taxon>
        <taxon>Pseudomonadati</taxon>
        <taxon>Pseudomonadota</taxon>
        <taxon>Alphaproteobacteria</taxon>
        <taxon>Sphingomonadales</taxon>
        <taxon>Sphingomonadaceae</taxon>
        <taxon>Sphingomonas</taxon>
    </lineage>
</organism>
<evidence type="ECO:0000313" key="3">
    <source>
        <dbReference type="EMBL" id="QQV79098.1"/>
    </source>
</evidence>
<feature type="region of interest" description="Disordered" evidence="2">
    <location>
        <begin position="70"/>
        <end position="103"/>
    </location>
</feature>
<keyword evidence="4" id="KW-1185">Reference proteome</keyword>